<sequence>MSLRKIIADRVSHQGTDTDAPSADLQFLSDDELGLVSGGQVCFGRAEFLRGNGHNKTTTTGQCE</sequence>
<evidence type="ECO:0000256" key="1">
    <source>
        <dbReference type="SAM" id="MobiDB-lite"/>
    </source>
</evidence>
<name>A0A521FFB3_9RHOB</name>
<protein>
    <submittedName>
        <fullName evidence="2">Uncharacterized protein</fullName>
    </submittedName>
</protein>
<accession>A0A521FFB3</accession>
<dbReference type="RefSeq" id="WP_142664497.1">
    <property type="nucleotide sequence ID" value="NZ_FXTK01000021.1"/>
</dbReference>
<dbReference type="Proteomes" id="UP000319014">
    <property type="component" value="Unassembled WGS sequence"/>
</dbReference>
<dbReference type="AlphaFoldDB" id="A0A521FFB3"/>
<proteinExistence type="predicted"/>
<dbReference type="OrthoDB" id="7776169at2"/>
<gene>
    <name evidence="2" type="ORF">SAMN06265221_12139</name>
</gene>
<organism evidence="2 3">
    <name type="scientific">Paracoccus laeviglucosivorans</name>
    <dbReference type="NCBI Taxonomy" id="1197861"/>
    <lineage>
        <taxon>Bacteria</taxon>
        <taxon>Pseudomonadati</taxon>
        <taxon>Pseudomonadota</taxon>
        <taxon>Alphaproteobacteria</taxon>
        <taxon>Rhodobacterales</taxon>
        <taxon>Paracoccaceae</taxon>
        <taxon>Paracoccus</taxon>
    </lineage>
</organism>
<reference evidence="2 3" key="1">
    <citation type="submission" date="2017-05" db="EMBL/GenBank/DDBJ databases">
        <authorList>
            <person name="Varghese N."/>
            <person name="Submissions S."/>
        </authorList>
    </citation>
    <scope>NUCLEOTIDE SEQUENCE [LARGE SCALE GENOMIC DNA]</scope>
    <source>
        <strain evidence="2 3">DSM 100094</strain>
    </source>
</reference>
<dbReference type="EMBL" id="FXTK01000021">
    <property type="protein sequence ID" value="SMO94674.1"/>
    <property type="molecule type" value="Genomic_DNA"/>
</dbReference>
<evidence type="ECO:0000313" key="3">
    <source>
        <dbReference type="Proteomes" id="UP000319014"/>
    </source>
</evidence>
<feature type="compositionally biased region" description="Basic and acidic residues" evidence="1">
    <location>
        <begin position="1"/>
        <end position="12"/>
    </location>
</feature>
<evidence type="ECO:0000313" key="2">
    <source>
        <dbReference type="EMBL" id="SMO94674.1"/>
    </source>
</evidence>
<feature type="region of interest" description="Disordered" evidence="1">
    <location>
        <begin position="1"/>
        <end position="23"/>
    </location>
</feature>
<keyword evidence="3" id="KW-1185">Reference proteome</keyword>